<dbReference type="RefSeq" id="WP_198173547.1">
    <property type="nucleotide sequence ID" value="NZ_CP066775.1"/>
</dbReference>
<dbReference type="PANTHER" id="PTHR36966:SF1">
    <property type="entry name" value="REP-ASSOCIATED TYROSINE TRANSPOSASE"/>
    <property type="match status" value="1"/>
</dbReference>
<accession>A0A7T7JGW6</accession>
<dbReference type="KEGG" id="mgik:GO620_016050"/>
<dbReference type="AlphaFoldDB" id="A0A7T7JGW6"/>
<dbReference type="InterPro" id="IPR036515">
    <property type="entry name" value="Transposase_17_sf"/>
</dbReference>
<evidence type="ECO:0000313" key="1">
    <source>
        <dbReference type="EMBL" id="QQL49661.1"/>
    </source>
</evidence>
<name>A0A7T7JGW6_9SPHI</name>
<evidence type="ECO:0008006" key="3">
    <source>
        <dbReference type="Google" id="ProtNLM"/>
    </source>
</evidence>
<sequence>MGEKFRDKYRTTSFRRPNWDYGSNGLYFVTICTKDKTHYFGDIVETQHIVSLQKTEIANIAFKNWLEIPKHFSFVELDDFVIMPNHLHGILFIINLIKQIGMSTSLVAKVIILHRS</sequence>
<dbReference type="EMBL" id="CP066775">
    <property type="protein sequence ID" value="QQL49661.1"/>
    <property type="molecule type" value="Genomic_DNA"/>
</dbReference>
<dbReference type="Proteomes" id="UP000429232">
    <property type="component" value="Chromosome"/>
</dbReference>
<dbReference type="SUPFAM" id="SSF143422">
    <property type="entry name" value="Transposase IS200-like"/>
    <property type="match status" value="1"/>
</dbReference>
<evidence type="ECO:0000313" key="2">
    <source>
        <dbReference type="Proteomes" id="UP000429232"/>
    </source>
</evidence>
<keyword evidence="2" id="KW-1185">Reference proteome</keyword>
<dbReference type="PANTHER" id="PTHR36966">
    <property type="entry name" value="REP-ASSOCIATED TYROSINE TRANSPOSASE"/>
    <property type="match status" value="1"/>
</dbReference>
<dbReference type="InterPro" id="IPR052715">
    <property type="entry name" value="RAYT_transposase"/>
</dbReference>
<dbReference type="Gene3D" id="3.30.70.1290">
    <property type="entry name" value="Transposase IS200-like"/>
    <property type="match status" value="1"/>
</dbReference>
<protein>
    <recommendedName>
        <fullName evidence="3">Transposase IS200-like domain-containing protein</fullName>
    </recommendedName>
</protein>
<dbReference type="GO" id="GO:0004803">
    <property type="term" value="F:transposase activity"/>
    <property type="evidence" value="ECO:0007669"/>
    <property type="project" value="InterPro"/>
</dbReference>
<reference evidence="1 2" key="1">
    <citation type="submission" date="2020-12" db="EMBL/GenBank/DDBJ databases">
        <title>HMF7856_wgs.fasta genome submission.</title>
        <authorList>
            <person name="Kang H."/>
            <person name="Kim H."/>
            <person name="Joh K."/>
        </authorList>
    </citation>
    <scope>NUCLEOTIDE SEQUENCE [LARGE SCALE GENOMIC DNA]</scope>
    <source>
        <strain evidence="1 2">HMF7856</strain>
    </source>
</reference>
<organism evidence="1 2">
    <name type="scientific">Mucilaginibacter ginkgonis</name>
    <dbReference type="NCBI Taxonomy" id="2682091"/>
    <lineage>
        <taxon>Bacteria</taxon>
        <taxon>Pseudomonadati</taxon>
        <taxon>Bacteroidota</taxon>
        <taxon>Sphingobacteriia</taxon>
        <taxon>Sphingobacteriales</taxon>
        <taxon>Sphingobacteriaceae</taxon>
        <taxon>Mucilaginibacter</taxon>
    </lineage>
</organism>
<dbReference type="GO" id="GO:0006313">
    <property type="term" value="P:DNA transposition"/>
    <property type="evidence" value="ECO:0007669"/>
    <property type="project" value="InterPro"/>
</dbReference>
<proteinExistence type="predicted"/>
<gene>
    <name evidence="1" type="ORF">GO620_016050</name>
</gene>
<dbReference type="GO" id="GO:0043565">
    <property type="term" value="F:sequence-specific DNA binding"/>
    <property type="evidence" value="ECO:0007669"/>
    <property type="project" value="TreeGrafter"/>
</dbReference>